<name>A0ABQ3ZW93_9ACTN</name>
<evidence type="ECO:0000313" key="2">
    <source>
        <dbReference type="Proteomes" id="UP000603200"/>
    </source>
</evidence>
<proteinExistence type="predicted"/>
<dbReference type="Proteomes" id="UP000603200">
    <property type="component" value="Unassembled WGS sequence"/>
</dbReference>
<reference evidence="1 2" key="1">
    <citation type="submission" date="2021-01" db="EMBL/GenBank/DDBJ databases">
        <title>Whole genome shotgun sequence of Actinoplanes humidus NBRC 14915.</title>
        <authorList>
            <person name="Komaki H."/>
            <person name="Tamura T."/>
        </authorList>
    </citation>
    <scope>NUCLEOTIDE SEQUENCE [LARGE SCALE GENOMIC DNA]</scope>
    <source>
        <strain evidence="1 2">NBRC 14915</strain>
    </source>
</reference>
<dbReference type="RefSeq" id="WP_203839916.1">
    <property type="nucleotide sequence ID" value="NZ_BAAATV010000011.1"/>
</dbReference>
<keyword evidence="2" id="KW-1185">Reference proteome</keyword>
<sequence>MTRRTKIAVAALSVTLLASLLLGLVIRPYLARKPGDPGPQLTHVSAVAAAAYTIDSAFQRDAMHKADEYAHTAAQFEGVEVMSLTGETHWQSGIELTVRIPADGIEKGWDGYTIKTSHELICFHFHLGPDDDTRTDDVPCPPSAPLQIAKDPDLTGVDDRLKAALTGRADEPKVRAAVAALNLDPAIRQDFASGDGKVGVALRAAQYECIIARVAGGKVSTWRPSRIQLSPGELDYTASIALGSTFGTTPH</sequence>
<dbReference type="EMBL" id="BOMN01000086">
    <property type="protein sequence ID" value="GIE22845.1"/>
    <property type="molecule type" value="Genomic_DNA"/>
</dbReference>
<organism evidence="1 2">
    <name type="scientific">Winogradskya humida</name>
    <dbReference type="NCBI Taxonomy" id="113566"/>
    <lineage>
        <taxon>Bacteria</taxon>
        <taxon>Bacillati</taxon>
        <taxon>Actinomycetota</taxon>
        <taxon>Actinomycetes</taxon>
        <taxon>Micromonosporales</taxon>
        <taxon>Micromonosporaceae</taxon>
        <taxon>Winogradskya</taxon>
    </lineage>
</organism>
<comment type="caution">
    <text evidence="1">The sequence shown here is derived from an EMBL/GenBank/DDBJ whole genome shotgun (WGS) entry which is preliminary data.</text>
</comment>
<accession>A0ABQ3ZW93</accession>
<protein>
    <submittedName>
        <fullName evidence="1">Uncharacterized protein</fullName>
    </submittedName>
</protein>
<evidence type="ECO:0000313" key="1">
    <source>
        <dbReference type="EMBL" id="GIE22845.1"/>
    </source>
</evidence>
<gene>
    <name evidence="1" type="ORF">Ahu01nite_059470</name>
</gene>